<keyword evidence="3 6" id="KW-0238">DNA-binding</keyword>
<evidence type="ECO:0000256" key="4">
    <source>
        <dbReference type="ARBA" id="ARBA00023155"/>
    </source>
</evidence>
<dbReference type="SUPFAM" id="SSF46689">
    <property type="entry name" value="Homeodomain-like"/>
    <property type="match status" value="1"/>
</dbReference>
<evidence type="ECO:0000256" key="5">
    <source>
        <dbReference type="ARBA" id="ARBA00023242"/>
    </source>
</evidence>
<keyword evidence="4 6" id="KW-0371">Homeobox</keyword>
<feature type="compositionally biased region" description="Basic and acidic residues" evidence="8">
    <location>
        <begin position="254"/>
        <end position="268"/>
    </location>
</feature>
<dbReference type="InterPro" id="IPR017970">
    <property type="entry name" value="Homeobox_CS"/>
</dbReference>
<dbReference type="InterPro" id="IPR009057">
    <property type="entry name" value="Homeodomain-like_sf"/>
</dbReference>
<feature type="DNA-binding region" description="Homeobox" evidence="6">
    <location>
        <begin position="198"/>
        <end position="257"/>
    </location>
</feature>
<dbReference type="EMBL" id="GHBR01000167">
    <property type="protein sequence ID" value="NDJ95761.1"/>
    <property type="molecule type" value="Transcribed_RNA"/>
</dbReference>
<accession>A0A6B2G2Z6</accession>
<dbReference type="GO" id="GO:0005634">
    <property type="term" value="C:nucleus"/>
    <property type="evidence" value="ECO:0007669"/>
    <property type="project" value="UniProtKB-SubCell"/>
</dbReference>
<evidence type="ECO:0000313" key="10">
    <source>
        <dbReference type="EMBL" id="NDJ95761.1"/>
    </source>
</evidence>
<dbReference type="PROSITE" id="PS50071">
    <property type="entry name" value="HOMEOBOX_2"/>
    <property type="match status" value="1"/>
</dbReference>
<evidence type="ECO:0000256" key="8">
    <source>
        <dbReference type="SAM" id="MobiDB-lite"/>
    </source>
</evidence>
<evidence type="ECO:0000256" key="2">
    <source>
        <dbReference type="ARBA" id="ARBA00006317"/>
    </source>
</evidence>
<dbReference type="SMART" id="SM00389">
    <property type="entry name" value="HOX"/>
    <property type="match status" value="1"/>
</dbReference>
<protein>
    <submittedName>
        <fullName evidence="10">Homeobox protein Hox-A7 (Trinotate prediction)</fullName>
    </submittedName>
</protein>
<evidence type="ECO:0000256" key="7">
    <source>
        <dbReference type="RuleBase" id="RU000682"/>
    </source>
</evidence>
<dbReference type="PANTHER" id="PTHR45874">
    <property type="entry name" value="HOMEOBOX PROTEIN ABDOMINAL-B"/>
    <property type="match status" value="1"/>
</dbReference>
<dbReference type="Gene3D" id="1.10.10.60">
    <property type="entry name" value="Homeodomain-like"/>
    <property type="match status" value="1"/>
</dbReference>
<dbReference type="GO" id="GO:0000981">
    <property type="term" value="F:DNA-binding transcription factor activity, RNA polymerase II-specific"/>
    <property type="evidence" value="ECO:0007669"/>
    <property type="project" value="InterPro"/>
</dbReference>
<feature type="domain" description="Homeobox" evidence="9">
    <location>
        <begin position="196"/>
        <end position="256"/>
    </location>
</feature>
<evidence type="ECO:0000259" key="9">
    <source>
        <dbReference type="PROSITE" id="PS50071"/>
    </source>
</evidence>
<name>A0A6B2G2Z6_MYXSQ</name>
<dbReference type="GO" id="GO:0003677">
    <property type="term" value="F:DNA binding"/>
    <property type="evidence" value="ECO:0007669"/>
    <property type="project" value="UniProtKB-UniRule"/>
</dbReference>
<comment type="similarity">
    <text evidence="2">Belongs to the Abd-B homeobox family.</text>
</comment>
<proteinExistence type="inferred from homology"/>
<sequence length="274" mass="32205">MPTMQALDEENYPNSTYELNQTDVQVENPKDNQIPENQSRYPQQQDYYPFFGYSVCDSSYPNRNPPQIYNQPFRFYNLDPNAWQRNFNVLPQNYGFYPQSSILSNQYNYGQQFPPSMSINNSYSESVDNFIPGRNIPAISTNTDMVHSRHLFGYIKENEFNSYPPSKDSIASASCGNHPNTENKPVRMLSFKRAAGPSKRNRMTYTKTQLDVLEHEFSLNNFVHRQKRNDLATEIKLSERQIKIWFQNRRMKKKKEESRAISDERDSHVSQPHL</sequence>
<evidence type="ECO:0000256" key="3">
    <source>
        <dbReference type="ARBA" id="ARBA00023125"/>
    </source>
</evidence>
<dbReference type="InterPro" id="IPR046333">
    <property type="entry name" value="HXA10/ABDB-like"/>
</dbReference>
<organism evidence="10">
    <name type="scientific">Myxobolus squamalis</name>
    <name type="common">Myxosporean</name>
    <dbReference type="NCBI Taxonomy" id="59785"/>
    <lineage>
        <taxon>Eukaryota</taxon>
        <taxon>Metazoa</taxon>
        <taxon>Cnidaria</taxon>
        <taxon>Myxozoa</taxon>
        <taxon>Myxosporea</taxon>
        <taxon>Bivalvulida</taxon>
        <taxon>Platysporina</taxon>
        <taxon>Myxobolidae</taxon>
        <taxon>Myxobolus</taxon>
    </lineage>
</organism>
<dbReference type="CDD" id="cd00086">
    <property type="entry name" value="homeodomain"/>
    <property type="match status" value="1"/>
</dbReference>
<comment type="subcellular location">
    <subcellularLocation>
        <location evidence="1 6 7">Nucleus</location>
    </subcellularLocation>
</comment>
<dbReference type="Pfam" id="PF00046">
    <property type="entry name" value="Homeodomain"/>
    <property type="match status" value="1"/>
</dbReference>
<dbReference type="PROSITE" id="PS00027">
    <property type="entry name" value="HOMEOBOX_1"/>
    <property type="match status" value="1"/>
</dbReference>
<dbReference type="AlphaFoldDB" id="A0A6B2G2Z6"/>
<keyword evidence="5 6" id="KW-0539">Nucleus</keyword>
<evidence type="ECO:0000256" key="6">
    <source>
        <dbReference type="PROSITE-ProRule" id="PRU00108"/>
    </source>
</evidence>
<dbReference type="PANTHER" id="PTHR45874:SF8">
    <property type="entry name" value="PROTEIN CBG23031"/>
    <property type="match status" value="1"/>
</dbReference>
<feature type="region of interest" description="Disordered" evidence="8">
    <location>
        <begin position="253"/>
        <end position="274"/>
    </location>
</feature>
<dbReference type="InterPro" id="IPR001356">
    <property type="entry name" value="HD"/>
</dbReference>
<evidence type="ECO:0000256" key="1">
    <source>
        <dbReference type="ARBA" id="ARBA00004123"/>
    </source>
</evidence>
<reference evidence="10" key="1">
    <citation type="submission" date="2018-11" db="EMBL/GenBank/DDBJ databases">
        <title>Myxobolus squamalis genome and transcriptome.</title>
        <authorList>
            <person name="Yahalomi D."/>
            <person name="Atkinson S.D."/>
            <person name="Neuhof M."/>
            <person name="Chang E.S."/>
            <person name="Philippe H."/>
            <person name="Cartwright P."/>
            <person name="Bartholomew J.L."/>
            <person name="Huchon D."/>
        </authorList>
    </citation>
    <scope>NUCLEOTIDE SEQUENCE</scope>
    <source>
        <strain evidence="10">71B08</strain>
        <tissue evidence="10">Whole</tissue>
    </source>
</reference>